<dbReference type="InterPro" id="IPR011330">
    <property type="entry name" value="Glyco_hydro/deAcase_b/a-brl"/>
</dbReference>
<keyword evidence="2" id="KW-0812">Transmembrane</keyword>
<protein>
    <submittedName>
        <fullName evidence="4">Polysaccharide deacetylase</fullName>
    </submittedName>
</protein>
<evidence type="ECO:0000313" key="4">
    <source>
        <dbReference type="EMBL" id="ABX42579.1"/>
    </source>
</evidence>
<feature type="compositionally biased region" description="Polar residues" evidence="1">
    <location>
        <begin position="522"/>
        <end position="537"/>
    </location>
</feature>
<dbReference type="InterPro" id="IPR002509">
    <property type="entry name" value="NODB_dom"/>
</dbReference>
<dbReference type="SUPFAM" id="SSF88713">
    <property type="entry name" value="Glycoside hydrolase/deacetylase"/>
    <property type="match status" value="4"/>
</dbReference>
<dbReference type="eggNOG" id="COG0726">
    <property type="taxonomic scope" value="Bacteria"/>
</dbReference>
<feature type="compositionally biased region" description="Low complexity" evidence="1">
    <location>
        <begin position="538"/>
        <end position="552"/>
    </location>
</feature>
<gene>
    <name evidence="4" type="ordered locus">Cphy_2213</name>
</gene>
<dbReference type="KEGG" id="cpy:Cphy_2213"/>
<dbReference type="Proteomes" id="UP000000370">
    <property type="component" value="Chromosome"/>
</dbReference>
<dbReference type="EMBL" id="CP000885">
    <property type="protein sequence ID" value="ABX42579.1"/>
    <property type="molecule type" value="Genomic_DNA"/>
</dbReference>
<dbReference type="GO" id="GO:0016810">
    <property type="term" value="F:hydrolase activity, acting on carbon-nitrogen (but not peptide) bonds"/>
    <property type="evidence" value="ECO:0007669"/>
    <property type="project" value="InterPro"/>
</dbReference>
<keyword evidence="2" id="KW-0472">Membrane</keyword>
<dbReference type="GO" id="GO:0005975">
    <property type="term" value="P:carbohydrate metabolic process"/>
    <property type="evidence" value="ECO:0007669"/>
    <property type="project" value="InterPro"/>
</dbReference>
<evidence type="ECO:0000313" key="5">
    <source>
        <dbReference type="Proteomes" id="UP000000370"/>
    </source>
</evidence>
<keyword evidence="2" id="KW-1133">Transmembrane helix</keyword>
<dbReference type="RefSeq" id="WP_012200233.1">
    <property type="nucleotide sequence ID" value="NC_010001.1"/>
</dbReference>
<dbReference type="CDD" id="cd10917">
    <property type="entry name" value="CE4_NodB_like_6s_7s"/>
    <property type="match status" value="4"/>
</dbReference>
<name>A9KK07_LACP7</name>
<evidence type="ECO:0000259" key="3">
    <source>
        <dbReference type="PROSITE" id="PS51677"/>
    </source>
</evidence>
<reference evidence="5" key="1">
    <citation type="submission" date="2007-11" db="EMBL/GenBank/DDBJ databases">
        <title>Complete genome sequence of Clostridium phytofermentans ISDg.</title>
        <authorList>
            <person name="Leschine S.B."/>
            <person name="Warnick T.A."/>
            <person name="Blanchard J.L."/>
            <person name="Schnell D.J."/>
            <person name="Petit E.L."/>
            <person name="LaTouf W.G."/>
            <person name="Copeland A."/>
            <person name="Lucas S."/>
            <person name="Lapidus A."/>
            <person name="Barry K."/>
            <person name="Glavina del Rio T."/>
            <person name="Dalin E."/>
            <person name="Tice H."/>
            <person name="Pitluck S."/>
            <person name="Kiss H."/>
            <person name="Brettin T."/>
            <person name="Bruce D."/>
            <person name="Detter J.C."/>
            <person name="Han C."/>
            <person name="Kuske C."/>
            <person name="Schmutz J."/>
            <person name="Larimer F."/>
            <person name="Land M."/>
            <person name="Hauser L."/>
            <person name="Kyrpides N."/>
            <person name="Kim E.A."/>
            <person name="Richardson P."/>
        </authorList>
    </citation>
    <scope>NUCLEOTIDE SEQUENCE [LARGE SCALE GENOMIC DNA]</scope>
    <source>
        <strain evidence="5">ATCC 700394 / DSM 18823 / ISDg</strain>
    </source>
</reference>
<dbReference type="STRING" id="357809.Cphy_2213"/>
<keyword evidence="5" id="KW-1185">Reference proteome</keyword>
<dbReference type="HOGENOM" id="CLU_321248_0_0_9"/>
<dbReference type="InterPro" id="IPR050248">
    <property type="entry name" value="Polysacc_deacetylase_ArnD"/>
</dbReference>
<sequence length="1126" mass="126301" precursor="true">MTSKVNKKLIIVIIIIVSAIVMIIGISWMLRGKDEIQTVSGNKYDANDIIEVAMRKLKEGGSAEVVSNIQTTDKLIALTFQGLSDAETNRKILDLMAEYERKGTFFVPGILAAEDSNTIIAMNSEGHRIGNNTLSETKHMEEYTKEDLVKDFSRTNNIIQTIIGKAPNTLLCNSTTHTPELLQAAHACGNDKVVKSTHYLSYQSFKNYNQVLGYIKGLEKGAILTIKMDGTLDEEEYEAPVKPDKPAIDKAPSINSEDMSLDSLTKEERLLKMMEWILQALKETEYKTVFAEDLSAYDDADFNMNFSNLRDQNAGKLSKVYTNINTTQHMMSFAFRGIEDEEQLTEILNFLEENHLLATFFVTVNDIVNYPERIDKILEKKQNIANGGLSGKDLTTMSFQEICLEIYKCDKLLKEIYGVHTNIFMPVYGKSNELIQEAASIFHYDVVTYSKNPITDDAKSIDDIMGYYKNGFKDGDIIYFRIGYHKDLLNIVKQTYEMIAEGTYAICDIPTLLVHESNETEMVSNNGNSTKGTQTDSKNTNKPNGNTANNQNSGGSDTNTKKEAYTVQYLDSLRRKNKGVKAKEQHTVYTTEQALSYTFYGINHNDILKDVLHSLKLLNAKGTFFVTEKDIINSADAIKQIAKEGHEIGICLMTSTGTDFYSMLSSILTIQKEVEALCGQKPTLVRYAYEVEMSDEMLEAVSSARCRVIWQDLSLASSKLGIDATLEDVIKNAFNEGNITARRGYIIYYRMDYYSNPTLIGKLMLNIAKERIDTIAYKDGIADNGSTYSIKTLGALLSSDMVYSYPVSDKKVLPSLKNAIYPGHFDGLTDALKFQFVQGRYIGTPSINSSSTLPGFSDEELDELDKTGAFTDDKVLFLTFDDWGSDKAVNQLLYVLNKYNIKASFFVRTNYVESNPNLLRAIAEAGHDVGSHTDMHNPFATTDIIQDENDNRAIYYSLTDDEIKERKEDLLISYQKLLSIIGDVRFNGIPSLTKILRPPTLAMSSSGMEAILDMGFKYIVSGDFSTHDYEEVDPKALANTIMNGIKLDDGERRTLHKGSVLVMHMSDNDLMPKAQNVTAEALDIVIPKLIAEGYQFAKLSDYLTDSRGEVYNLSQSYIDWLAQQGN</sequence>
<organism evidence="4 5">
    <name type="scientific">Lachnoclostridium phytofermentans (strain ATCC 700394 / DSM 18823 / ISDg)</name>
    <name type="common">Clostridium phytofermentans</name>
    <dbReference type="NCBI Taxonomy" id="357809"/>
    <lineage>
        <taxon>Bacteria</taxon>
        <taxon>Bacillati</taxon>
        <taxon>Bacillota</taxon>
        <taxon>Clostridia</taxon>
        <taxon>Lachnospirales</taxon>
        <taxon>Lachnospiraceae</taxon>
    </lineage>
</organism>
<feature type="domain" description="NodB homology" evidence="3">
    <location>
        <begin position="874"/>
        <end position="1097"/>
    </location>
</feature>
<dbReference type="Pfam" id="PF01522">
    <property type="entry name" value="Polysacc_deac_1"/>
    <property type="match status" value="4"/>
</dbReference>
<accession>A9KK07</accession>
<dbReference type="PANTHER" id="PTHR10587">
    <property type="entry name" value="GLYCOSYL TRANSFERASE-RELATED"/>
    <property type="match status" value="1"/>
</dbReference>
<feature type="domain" description="NodB homology" evidence="3">
    <location>
        <begin position="329"/>
        <end position="507"/>
    </location>
</feature>
<evidence type="ECO:0000256" key="1">
    <source>
        <dbReference type="SAM" id="MobiDB-lite"/>
    </source>
</evidence>
<dbReference type="Gene3D" id="3.20.20.370">
    <property type="entry name" value="Glycoside hydrolase/deacetylase"/>
    <property type="match status" value="4"/>
</dbReference>
<proteinExistence type="predicted"/>
<feature type="transmembrane region" description="Helical" evidence="2">
    <location>
        <begin position="9"/>
        <end position="30"/>
    </location>
</feature>
<dbReference type="PROSITE" id="PS51677">
    <property type="entry name" value="NODB"/>
    <property type="match status" value="2"/>
</dbReference>
<evidence type="ECO:0000256" key="2">
    <source>
        <dbReference type="SAM" id="Phobius"/>
    </source>
</evidence>
<dbReference type="AlphaFoldDB" id="A9KK07"/>
<feature type="region of interest" description="Disordered" evidence="1">
    <location>
        <begin position="522"/>
        <end position="561"/>
    </location>
</feature>